<comment type="subcellular location">
    <subcellularLocation>
        <location evidence="1">Mitochondrion</location>
    </subcellularLocation>
</comment>
<reference evidence="5" key="1">
    <citation type="journal article" date="2006" name="Science">
        <title>Ancient noncoding elements conserved in the human genome.</title>
        <authorList>
            <person name="Venkatesh B."/>
            <person name="Kirkness E.F."/>
            <person name="Loh Y.H."/>
            <person name="Halpern A.L."/>
            <person name="Lee A.P."/>
            <person name="Johnson J."/>
            <person name="Dandona N."/>
            <person name="Viswanathan L.D."/>
            <person name="Tay A."/>
            <person name="Venter J.C."/>
            <person name="Strausberg R.L."/>
            <person name="Brenner S."/>
        </authorList>
    </citation>
    <scope>NUCLEOTIDE SEQUENCE [LARGE SCALE GENOMIC DNA]</scope>
</reference>
<dbReference type="CDD" id="cd23739">
    <property type="entry name" value="TBRG4-like_N"/>
    <property type="match status" value="1"/>
</dbReference>
<reference evidence="5" key="3">
    <citation type="journal article" date="2014" name="Nature">
        <title>Elephant shark genome provides unique insights into gnathostome evolution.</title>
        <authorList>
            <consortium name="International Elephant Shark Genome Sequencing Consortium"/>
            <person name="Venkatesh B."/>
            <person name="Lee A.P."/>
            <person name="Ravi V."/>
            <person name="Maurya A.K."/>
            <person name="Lian M.M."/>
            <person name="Swann J.B."/>
            <person name="Ohta Y."/>
            <person name="Flajnik M.F."/>
            <person name="Sutoh Y."/>
            <person name="Kasahara M."/>
            <person name="Hoon S."/>
            <person name="Gangu V."/>
            <person name="Roy S.W."/>
            <person name="Irimia M."/>
            <person name="Korzh V."/>
            <person name="Kondrychyn I."/>
            <person name="Lim Z.W."/>
            <person name="Tay B.H."/>
            <person name="Tohari S."/>
            <person name="Kong K.W."/>
            <person name="Ho S."/>
            <person name="Lorente-Galdos B."/>
            <person name="Quilez J."/>
            <person name="Marques-Bonet T."/>
            <person name="Raney B.J."/>
            <person name="Ingham P.W."/>
            <person name="Tay A."/>
            <person name="Hillier L.W."/>
            <person name="Minx P."/>
            <person name="Boehm T."/>
            <person name="Wilson R.K."/>
            <person name="Brenner S."/>
            <person name="Warren W.C."/>
        </authorList>
    </citation>
    <scope>NUCLEOTIDE SEQUENCE [LARGE SCALE GENOMIC DNA]</scope>
</reference>
<dbReference type="SMART" id="SM00952">
    <property type="entry name" value="RAP"/>
    <property type="match status" value="1"/>
</dbReference>
<dbReference type="InterPro" id="IPR050870">
    <property type="entry name" value="FAST_kinase"/>
</dbReference>
<dbReference type="GO" id="GO:0035770">
    <property type="term" value="C:ribonucleoprotein granule"/>
    <property type="evidence" value="ECO:0007669"/>
    <property type="project" value="TreeGrafter"/>
</dbReference>
<reference evidence="4" key="5">
    <citation type="submission" date="2025-09" db="UniProtKB">
        <authorList>
            <consortium name="Ensembl"/>
        </authorList>
    </citation>
    <scope>IDENTIFICATION</scope>
</reference>
<reference evidence="5" key="2">
    <citation type="journal article" date="2007" name="PLoS Biol.">
        <title>Survey sequencing and comparative analysis of the elephant shark (Callorhinchus milii) genome.</title>
        <authorList>
            <person name="Venkatesh B."/>
            <person name="Kirkness E.F."/>
            <person name="Loh Y.H."/>
            <person name="Halpern A.L."/>
            <person name="Lee A.P."/>
            <person name="Johnson J."/>
            <person name="Dandona N."/>
            <person name="Viswanathan L.D."/>
            <person name="Tay A."/>
            <person name="Venter J.C."/>
            <person name="Strausberg R.L."/>
            <person name="Brenner S."/>
        </authorList>
    </citation>
    <scope>NUCLEOTIDE SEQUENCE [LARGE SCALE GENOMIC DNA]</scope>
</reference>
<dbReference type="InterPro" id="IPR013579">
    <property type="entry name" value="FAST_2"/>
</dbReference>
<evidence type="ECO:0000259" key="3">
    <source>
        <dbReference type="PROSITE" id="PS51286"/>
    </source>
</evidence>
<evidence type="ECO:0000313" key="4">
    <source>
        <dbReference type="Ensembl" id="ENSCMIP00000025679.1"/>
    </source>
</evidence>
<dbReference type="GO" id="GO:0044528">
    <property type="term" value="P:regulation of mitochondrial mRNA stability"/>
    <property type="evidence" value="ECO:0007669"/>
    <property type="project" value="InterPro"/>
</dbReference>
<keyword evidence="2" id="KW-0496">Mitochondrion</keyword>
<dbReference type="GO" id="GO:0000963">
    <property type="term" value="P:mitochondrial RNA processing"/>
    <property type="evidence" value="ECO:0007669"/>
    <property type="project" value="TreeGrafter"/>
</dbReference>
<dbReference type="Pfam" id="PF08368">
    <property type="entry name" value="FAST_2"/>
    <property type="match status" value="1"/>
</dbReference>
<dbReference type="GeneTree" id="ENSGT01030000234607"/>
<sequence length="838" mass="96980">KCMTRMYLQELYSSRICFLSMRFFHSRVMGSDPLLDHLDNCTNEDQVFDTIGKNKAKLSVKHVGCAVRLLWQFQKERPQVLRTIDFIKGHSQFMVLRVLAENKIDSMDDETLVDLLYNVLRLNVEPHDSLVQELLVEAWWRIERFSMATLSKFAVCLTEQHMYFSPLMGRIADIVSRKLDSIQDPRILSSLMVSVTSVISTCLRDRLIEKATSLMDTTDPAQFNHSRRMIQFLRNIKFGYRILLEKCNKVFLQNMHQMDVDNISIILGVYQSLHFNNCDFRLAAKQRLTELLDLCPDPVSFTRLFAALGPLAGPEVRERLEADALLMAKEFSPTQALAVVETMEEMECRNPQLIQKVASNLIEHLHLYKPVDISRIAQALVFLHCQNPELYFKLRRILVSYLQISVIPYEVSMLTRVLSLLPSPRMDNLIPARIDAVLPQCNLSDLNSFAIAITKWMRNDSSSRQDMAEGYVKLLQKLNECGLERLQKADSVNLLLEELKYISGEWFEEVLAAKTMATFERLIDQLTWSNVPEFALFLTKTNCLHTTLLDRIASVTLEHINKIHYSATYAILLPFTILNHDPPKSEDFFECCIEHFKPHLSSFNPHLLVLLGYALALADYFPDDLIQTIFSVDFLIKLDAQLETLSDALNMRIRLRLMELNRAVCLECPEFQTPWFHGRYCQQFLSKGYPIQQQIHKILGDILGGINYARSSVITPYYYSIGWECVLDKHNKPLPYVDRDTLLIPKDGRMLWGSHNQLTGETELPPGAQRVAIEFLDSKAFCKNSQHMKGKEVMKKRHLEILGYHVVQIPHFEWNSMELSTKEAWMEYLRKKIFAEES</sequence>
<organism evidence="4 5">
    <name type="scientific">Callorhinchus milii</name>
    <name type="common">Ghost shark</name>
    <dbReference type="NCBI Taxonomy" id="7868"/>
    <lineage>
        <taxon>Eukaryota</taxon>
        <taxon>Metazoa</taxon>
        <taxon>Chordata</taxon>
        <taxon>Craniata</taxon>
        <taxon>Vertebrata</taxon>
        <taxon>Chondrichthyes</taxon>
        <taxon>Holocephali</taxon>
        <taxon>Chimaeriformes</taxon>
        <taxon>Callorhinchidae</taxon>
        <taxon>Callorhinchus</taxon>
    </lineage>
</organism>
<accession>A0A4W3I6P0</accession>
<evidence type="ECO:0000256" key="1">
    <source>
        <dbReference type="ARBA" id="ARBA00004173"/>
    </source>
</evidence>
<keyword evidence="5" id="KW-1185">Reference proteome</keyword>
<gene>
    <name evidence="4" type="primary">fastkd1</name>
</gene>
<dbReference type="PANTHER" id="PTHR21228:SF29">
    <property type="entry name" value="FAST KINASE DOMAIN-CONTAINING PROTEIN 1, MITOCHONDRIAL"/>
    <property type="match status" value="1"/>
</dbReference>
<proteinExistence type="predicted"/>
<dbReference type="PANTHER" id="PTHR21228">
    <property type="entry name" value="FAST LEU-RICH DOMAIN-CONTAINING"/>
    <property type="match status" value="1"/>
</dbReference>
<dbReference type="GO" id="GO:0005759">
    <property type="term" value="C:mitochondrial matrix"/>
    <property type="evidence" value="ECO:0007669"/>
    <property type="project" value="TreeGrafter"/>
</dbReference>
<dbReference type="STRING" id="7868.ENSCMIP00000025679"/>
<evidence type="ECO:0000313" key="5">
    <source>
        <dbReference type="Proteomes" id="UP000314986"/>
    </source>
</evidence>
<dbReference type="OMA" id="FRPFSCE"/>
<protein>
    <submittedName>
        <fullName evidence="4">FAST kinase domains 1</fullName>
    </submittedName>
</protein>
<dbReference type="Pfam" id="PF08373">
    <property type="entry name" value="RAP"/>
    <property type="match status" value="1"/>
</dbReference>
<dbReference type="Pfam" id="PF06743">
    <property type="entry name" value="FAST_1"/>
    <property type="match status" value="1"/>
</dbReference>
<dbReference type="AlphaFoldDB" id="A0A4W3I6P0"/>
<dbReference type="Ensembl" id="ENSCMIT00000026102.1">
    <property type="protein sequence ID" value="ENSCMIP00000025679.1"/>
    <property type="gene ID" value="ENSCMIG00000011274.1"/>
</dbReference>
<dbReference type="GO" id="GO:0003723">
    <property type="term" value="F:RNA binding"/>
    <property type="evidence" value="ECO:0007669"/>
    <property type="project" value="TreeGrafter"/>
</dbReference>
<feature type="domain" description="RAP" evidence="3">
    <location>
        <begin position="771"/>
        <end position="831"/>
    </location>
</feature>
<dbReference type="InterPro" id="IPR013584">
    <property type="entry name" value="RAP"/>
</dbReference>
<name>A0A4W3I6P0_CALMI</name>
<evidence type="ECO:0000256" key="2">
    <source>
        <dbReference type="ARBA" id="ARBA00023128"/>
    </source>
</evidence>
<dbReference type="Proteomes" id="UP000314986">
    <property type="component" value="Unassembled WGS sequence"/>
</dbReference>
<dbReference type="InterPro" id="IPR010622">
    <property type="entry name" value="FAST_Leu-rich"/>
</dbReference>
<dbReference type="PROSITE" id="PS51286">
    <property type="entry name" value="RAP"/>
    <property type="match status" value="1"/>
</dbReference>
<reference evidence="4" key="4">
    <citation type="submission" date="2025-08" db="UniProtKB">
        <authorList>
            <consortium name="Ensembl"/>
        </authorList>
    </citation>
    <scope>IDENTIFICATION</scope>
</reference>
<dbReference type="InParanoid" id="A0A4W3I6P0"/>